<dbReference type="Pfam" id="PF20700">
    <property type="entry name" value="Mutator"/>
    <property type="match status" value="1"/>
</dbReference>
<gene>
    <name evidence="2" type="ORF">AVEN_172311_1</name>
</gene>
<keyword evidence="3" id="KW-1185">Reference proteome</keyword>
<protein>
    <recommendedName>
        <fullName evidence="1">Mutator-like transposase domain-containing protein</fullName>
    </recommendedName>
</protein>
<accession>A0A4Y2E1W4</accession>
<dbReference type="InterPro" id="IPR049012">
    <property type="entry name" value="Mutator_transp_dom"/>
</dbReference>
<organism evidence="2 3">
    <name type="scientific">Araneus ventricosus</name>
    <name type="common">Orbweaver spider</name>
    <name type="synonym">Epeira ventricosa</name>
    <dbReference type="NCBI Taxonomy" id="182803"/>
    <lineage>
        <taxon>Eukaryota</taxon>
        <taxon>Metazoa</taxon>
        <taxon>Ecdysozoa</taxon>
        <taxon>Arthropoda</taxon>
        <taxon>Chelicerata</taxon>
        <taxon>Arachnida</taxon>
        <taxon>Araneae</taxon>
        <taxon>Araneomorphae</taxon>
        <taxon>Entelegynae</taxon>
        <taxon>Araneoidea</taxon>
        <taxon>Araneidae</taxon>
        <taxon>Araneus</taxon>
    </lineage>
</organism>
<dbReference type="Proteomes" id="UP000499080">
    <property type="component" value="Unassembled WGS sequence"/>
</dbReference>
<dbReference type="AlphaFoldDB" id="A0A4Y2E1W4"/>
<sequence length="332" mass="38084">MDTVRRRYRKLKGRPSKRKRLCASNISKRWEKDKVENSNISVCFENCVSNEGREQKNSVNVSATKLEVLPSTSASTSNAIEKNSYVIMNNSMWSSLLSNRKYDECNMCSLDVTSNGTYGFSSKIELKCKNCEKVFKSIFSSPRDNFNKCFEANKKLVEAFLKFGKDHAALEVFSMAIGIHAVDKKTFSKCLHKLYEEKQSYKDGILQVSRKIVHQKHNELASPSDQDNEIIDITVSYDGTWQKHGHTSLYGIGIVVDMTGLVIYYEILSKYCPECTTAKRDLGEHSADFSIRYTNPTSENAAKTMWDHQMRWKLKLQKFYGRDRLKTVVCDT</sequence>
<evidence type="ECO:0000313" key="2">
    <source>
        <dbReference type="EMBL" id="GBM22961.1"/>
    </source>
</evidence>
<comment type="caution">
    <text evidence="2">The sequence shown here is derived from an EMBL/GenBank/DDBJ whole genome shotgun (WGS) entry which is preliminary data.</text>
</comment>
<dbReference type="EMBL" id="BGPR01000490">
    <property type="protein sequence ID" value="GBM22961.1"/>
    <property type="molecule type" value="Genomic_DNA"/>
</dbReference>
<proteinExistence type="predicted"/>
<feature type="domain" description="Mutator-like transposase" evidence="1">
    <location>
        <begin position="91"/>
        <end position="281"/>
    </location>
</feature>
<name>A0A4Y2E1W4_ARAVE</name>
<evidence type="ECO:0000313" key="3">
    <source>
        <dbReference type="Proteomes" id="UP000499080"/>
    </source>
</evidence>
<dbReference type="OrthoDB" id="10457569at2759"/>
<reference evidence="2 3" key="1">
    <citation type="journal article" date="2019" name="Sci. Rep.">
        <title>Orb-weaving spider Araneus ventricosus genome elucidates the spidroin gene catalogue.</title>
        <authorList>
            <person name="Kono N."/>
            <person name="Nakamura H."/>
            <person name="Ohtoshi R."/>
            <person name="Moran D.A.P."/>
            <person name="Shinohara A."/>
            <person name="Yoshida Y."/>
            <person name="Fujiwara M."/>
            <person name="Mori M."/>
            <person name="Tomita M."/>
            <person name="Arakawa K."/>
        </authorList>
    </citation>
    <scope>NUCLEOTIDE SEQUENCE [LARGE SCALE GENOMIC DNA]</scope>
</reference>
<evidence type="ECO:0000259" key="1">
    <source>
        <dbReference type="Pfam" id="PF20700"/>
    </source>
</evidence>